<dbReference type="InterPro" id="IPR002018">
    <property type="entry name" value="CarbesteraseB"/>
</dbReference>
<feature type="chain" id="PRO_5044961801" description="Carboxylic ester hydrolase" evidence="5">
    <location>
        <begin position="24"/>
        <end position="615"/>
    </location>
</feature>
<evidence type="ECO:0000259" key="6">
    <source>
        <dbReference type="Pfam" id="PF00135"/>
    </source>
</evidence>
<keyword evidence="2" id="KW-0719">Serine esterase</keyword>
<name>A0ABP1QLV9_9HEXA</name>
<keyword evidence="8" id="KW-1185">Reference proteome</keyword>
<feature type="domain" description="Carboxylesterase type B" evidence="6">
    <location>
        <begin position="37"/>
        <end position="598"/>
    </location>
</feature>
<gene>
    <name evidence="7" type="ORF">ODALV1_LOCUS12554</name>
</gene>
<evidence type="ECO:0000313" key="8">
    <source>
        <dbReference type="Proteomes" id="UP001642540"/>
    </source>
</evidence>
<dbReference type="EC" id="3.1.1.-" evidence="5"/>
<evidence type="ECO:0000256" key="5">
    <source>
        <dbReference type="RuleBase" id="RU361235"/>
    </source>
</evidence>
<dbReference type="InterPro" id="IPR029058">
    <property type="entry name" value="AB_hydrolase_fold"/>
</dbReference>
<keyword evidence="5" id="KW-0732">Signal</keyword>
<keyword evidence="4" id="KW-0325">Glycoprotein</keyword>
<evidence type="ECO:0000256" key="4">
    <source>
        <dbReference type="ARBA" id="ARBA00023180"/>
    </source>
</evidence>
<organism evidence="7 8">
    <name type="scientific">Orchesella dallaii</name>
    <dbReference type="NCBI Taxonomy" id="48710"/>
    <lineage>
        <taxon>Eukaryota</taxon>
        <taxon>Metazoa</taxon>
        <taxon>Ecdysozoa</taxon>
        <taxon>Arthropoda</taxon>
        <taxon>Hexapoda</taxon>
        <taxon>Collembola</taxon>
        <taxon>Entomobryomorpha</taxon>
        <taxon>Entomobryoidea</taxon>
        <taxon>Orchesellidae</taxon>
        <taxon>Orchesellinae</taxon>
        <taxon>Orchesella</taxon>
    </lineage>
</organism>
<dbReference type="InterPro" id="IPR019826">
    <property type="entry name" value="Carboxylesterase_B_AS"/>
</dbReference>
<sequence>MKPTNIIYTATALLAVAVHFTTGQKEEALIDTGDDQLGKIQGSYAWAMAGLNETGRKYYWFTGIPYAKPESYTGDNRFKAPELWEGKLPEDGEGGIFIADERKSLIHCLQKPLISFGVKDVTKLDPFNLIKSYYSRNGISKRRDASIKAMGDENCLIVTVSTPKLPEGQNPELLPVIFFIHGGGFDAFWGSVFGGQRLLNHDVVLVTLNYRLGVLGSLNLGIEDAPGNAALYDCITALDWVQKYIHHFGGDKNRVTVSGQSAGGVLATTVFLSPLANGKIHGVIGDSGSAYSVWANQKNPIEETLKVVKLTQCARFVPSNGLPNSEQAQEIRECMRWLGEDDLINAREEYAVNEHLDARLGYDAFVPSVQVSTLERPALTATPVEIMKKGEQNNVPLMMGATRHDGSFVVLTTFYDFLVANGLDSNVPYIKNDLLPKFLKGVGLEDPSGALAHSFLQAYLGDATNSDDVLSKLPGLLDIHTVLGFKAGAYGLVEAHSKLNPKSYYYAFDYKGLFTTFDIANGASIVPGGIAHVDDLLYLFQLIPLLTDKDWAVSERYVKYWVNFATYGNPNGPGDIDQPFPRYNAADHRFLIINETDKVGYHCRDTWIGNSLELV</sequence>
<evidence type="ECO:0000256" key="3">
    <source>
        <dbReference type="ARBA" id="ARBA00022801"/>
    </source>
</evidence>
<comment type="similarity">
    <text evidence="1 5">Belongs to the type-B carboxylesterase/lipase family.</text>
</comment>
<proteinExistence type="inferred from homology"/>
<feature type="signal peptide" evidence="5">
    <location>
        <begin position="1"/>
        <end position="23"/>
    </location>
</feature>
<dbReference type="PROSITE" id="PS00122">
    <property type="entry name" value="CARBOXYLESTERASE_B_1"/>
    <property type="match status" value="1"/>
</dbReference>
<dbReference type="Gene3D" id="3.40.50.1820">
    <property type="entry name" value="alpha/beta hydrolase"/>
    <property type="match status" value="1"/>
</dbReference>
<reference evidence="7 8" key="1">
    <citation type="submission" date="2024-08" db="EMBL/GenBank/DDBJ databases">
        <authorList>
            <person name="Cucini C."/>
            <person name="Frati F."/>
        </authorList>
    </citation>
    <scope>NUCLEOTIDE SEQUENCE [LARGE SCALE GENOMIC DNA]</scope>
</reference>
<evidence type="ECO:0000256" key="1">
    <source>
        <dbReference type="ARBA" id="ARBA00005964"/>
    </source>
</evidence>
<dbReference type="EMBL" id="CAXLJM020000038">
    <property type="protein sequence ID" value="CAL8107038.1"/>
    <property type="molecule type" value="Genomic_DNA"/>
</dbReference>
<dbReference type="PANTHER" id="PTHR43142">
    <property type="entry name" value="CARBOXYLIC ESTER HYDROLASE"/>
    <property type="match status" value="1"/>
</dbReference>
<dbReference type="PANTHER" id="PTHR43142:SF1">
    <property type="entry name" value="CARBOXYLIC ESTER HYDROLASE"/>
    <property type="match status" value="1"/>
</dbReference>
<keyword evidence="3 5" id="KW-0378">Hydrolase</keyword>
<comment type="caution">
    <text evidence="7">The sequence shown here is derived from an EMBL/GenBank/DDBJ whole genome shotgun (WGS) entry which is preliminary data.</text>
</comment>
<dbReference type="SUPFAM" id="SSF53474">
    <property type="entry name" value="alpha/beta-Hydrolases"/>
    <property type="match status" value="1"/>
</dbReference>
<dbReference type="Proteomes" id="UP001642540">
    <property type="component" value="Unassembled WGS sequence"/>
</dbReference>
<protein>
    <recommendedName>
        <fullName evidence="5">Carboxylic ester hydrolase</fullName>
        <ecNumber evidence="5">3.1.1.-</ecNumber>
    </recommendedName>
</protein>
<evidence type="ECO:0000313" key="7">
    <source>
        <dbReference type="EMBL" id="CAL8107038.1"/>
    </source>
</evidence>
<accession>A0ABP1QLV9</accession>
<evidence type="ECO:0000256" key="2">
    <source>
        <dbReference type="ARBA" id="ARBA00022487"/>
    </source>
</evidence>
<dbReference type="Pfam" id="PF00135">
    <property type="entry name" value="COesterase"/>
    <property type="match status" value="1"/>
</dbReference>